<protein>
    <submittedName>
        <fullName evidence="2">Uncharacterized protein</fullName>
    </submittedName>
</protein>
<comment type="caution">
    <text evidence="2">The sequence shown here is derived from an EMBL/GenBank/DDBJ whole genome shotgun (WGS) entry which is preliminary data.</text>
</comment>
<keyword evidence="3" id="KW-1185">Reference proteome</keyword>
<name>A0A8S1IYS0_9CHLO</name>
<reference evidence="2" key="1">
    <citation type="submission" date="2020-12" db="EMBL/GenBank/DDBJ databases">
        <authorList>
            <person name="Iha C."/>
        </authorList>
    </citation>
    <scope>NUCLEOTIDE SEQUENCE</scope>
</reference>
<gene>
    <name evidence="2" type="ORF">OSTQU699_LOCUS4305</name>
</gene>
<accession>A0A8S1IYS0</accession>
<evidence type="ECO:0000256" key="1">
    <source>
        <dbReference type="SAM" id="MobiDB-lite"/>
    </source>
</evidence>
<dbReference type="AlphaFoldDB" id="A0A8S1IYS0"/>
<evidence type="ECO:0000313" key="2">
    <source>
        <dbReference type="EMBL" id="CAD7698946.1"/>
    </source>
</evidence>
<dbReference type="Proteomes" id="UP000708148">
    <property type="component" value="Unassembled WGS sequence"/>
</dbReference>
<organism evidence="2 3">
    <name type="scientific">Ostreobium quekettii</name>
    <dbReference type="NCBI Taxonomy" id="121088"/>
    <lineage>
        <taxon>Eukaryota</taxon>
        <taxon>Viridiplantae</taxon>
        <taxon>Chlorophyta</taxon>
        <taxon>core chlorophytes</taxon>
        <taxon>Ulvophyceae</taxon>
        <taxon>TCBD clade</taxon>
        <taxon>Bryopsidales</taxon>
        <taxon>Ostreobineae</taxon>
        <taxon>Ostreobiaceae</taxon>
        <taxon>Ostreobium</taxon>
    </lineage>
</organism>
<dbReference type="EMBL" id="CAJHUC010000926">
    <property type="protein sequence ID" value="CAD7698946.1"/>
    <property type="molecule type" value="Genomic_DNA"/>
</dbReference>
<sequence>MTFHLAYAVDLWMRHDRRRRECGLDILHRFDFSSFSLPEICAMSALGSVRGCRPLFAKIVSSVAKVVEQTKECIPVTLRVWSQGQAGNWTAQSSGWYFLLARGQRGSSWLSIRGGRGAIVGGAYFMQEGDKLLVSAGGTSHTGIPVVDSAARTGSRHHAHGKQHVYGGDASYIVSMPAAAKAKSPKVLLVAGGGGCASAHREGGQAVLEEPADTSGRTEGGAALEGTMAGIRDNATGMSYRDVAELGQPMQGGTGTQPSWCDSRKLPSGAGYAGGQASLQSIFAPSTGGSCFIDSGFRQVLKTHSFASGCEIQISSCCLRMPTFDAPASSCKGRVRTVL</sequence>
<evidence type="ECO:0000313" key="3">
    <source>
        <dbReference type="Proteomes" id="UP000708148"/>
    </source>
</evidence>
<feature type="region of interest" description="Disordered" evidence="1">
    <location>
        <begin position="202"/>
        <end position="221"/>
    </location>
</feature>
<proteinExistence type="predicted"/>